<sequence length="325" mass="38547">MTPDNVTGTERYDFFKDFNNYEDKERKALRVPAANESCCKSFLSEYFFTHIQFPHTFCEQFKRLYNLLFNSTLNNKKAETLDDNDCSFLNYWLNDKLRGINIDNSINVSDFYKKLKGSNENIFKDKQLEKKLYNIEKHDLENMRKLYDLYNTKSKVSSTLARDITPEESASCLMHTNECYRKYRDTIINCHNGCHDFFNALTYFKNKYKNDLHLDSENTSSCRYEELFILPDYNAVLKEHKSVQIIRNTTLSVLLPMFGVLLMFSFSDKLTPFRQYLLSKIKMIKSRLVTVGKSENELLLYSHDYDNIILDETDYNISYYTVRNS</sequence>
<accession>A0A1A8WRE1</accession>
<dbReference type="AlphaFoldDB" id="A0A1A8WRE1"/>
<evidence type="ECO:0000313" key="1">
    <source>
        <dbReference type="EMBL" id="SBS94874.1"/>
    </source>
</evidence>
<organism evidence="1 2">
    <name type="scientific">Plasmodium ovale curtisi</name>
    <dbReference type="NCBI Taxonomy" id="864141"/>
    <lineage>
        <taxon>Eukaryota</taxon>
        <taxon>Sar</taxon>
        <taxon>Alveolata</taxon>
        <taxon>Apicomplexa</taxon>
        <taxon>Aconoidasida</taxon>
        <taxon>Haemosporida</taxon>
        <taxon>Plasmodiidae</taxon>
        <taxon>Plasmodium</taxon>
        <taxon>Plasmodium (Plasmodium)</taxon>
    </lineage>
</organism>
<name>A0A1A8WRE1_PLAOA</name>
<evidence type="ECO:0000313" key="2">
    <source>
        <dbReference type="Proteomes" id="UP000078560"/>
    </source>
</evidence>
<reference evidence="2" key="1">
    <citation type="submission" date="2016-05" db="EMBL/GenBank/DDBJ databases">
        <authorList>
            <person name="Naeem Raeece"/>
        </authorList>
    </citation>
    <scope>NUCLEOTIDE SEQUENCE [LARGE SCALE GENOMIC DNA]</scope>
</reference>
<gene>
    <name evidence="1" type="ORF">POVCU2_0091230</name>
</gene>
<dbReference type="Proteomes" id="UP000078560">
    <property type="component" value="Unassembled WGS sequence"/>
</dbReference>
<proteinExistence type="predicted"/>
<protein>
    <submittedName>
        <fullName evidence="1">PIR Superfamily Protein</fullName>
    </submittedName>
</protein>
<dbReference type="EMBL" id="FLQU01001894">
    <property type="protein sequence ID" value="SBS94874.1"/>
    <property type="molecule type" value="Genomic_DNA"/>
</dbReference>